<protein>
    <submittedName>
        <fullName evidence="2">Uncharacterized protein</fullName>
    </submittedName>
</protein>
<name>A0A1Y2HL97_9FUNG</name>
<dbReference type="AlphaFoldDB" id="A0A1Y2HL97"/>
<dbReference type="EMBL" id="MCFL01000023">
    <property type="protein sequence ID" value="ORZ35345.1"/>
    <property type="molecule type" value="Genomic_DNA"/>
</dbReference>
<organism evidence="2 3">
    <name type="scientific">Catenaria anguillulae PL171</name>
    <dbReference type="NCBI Taxonomy" id="765915"/>
    <lineage>
        <taxon>Eukaryota</taxon>
        <taxon>Fungi</taxon>
        <taxon>Fungi incertae sedis</taxon>
        <taxon>Blastocladiomycota</taxon>
        <taxon>Blastocladiomycetes</taxon>
        <taxon>Blastocladiales</taxon>
        <taxon>Catenariaceae</taxon>
        <taxon>Catenaria</taxon>
    </lineage>
</organism>
<sequence>MGVPLAVQNLVETRGGPVPKYETVASQVELSPSGKPGAKDEKAGSNVREPAKVEVEKSAAVSPTSPTTRNEEDK</sequence>
<dbReference type="Proteomes" id="UP000193411">
    <property type="component" value="Unassembled WGS sequence"/>
</dbReference>
<evidence type="ECO:0000313" key="2">
    <source>
        <dbReference type="EMBL" id="ORZ35345.1"/>
    </source>
</evidence>
<gene>
    <name evidence="2" type="ORF">BCR44DRAFT_34191</name>
</gene>
<evidence type="ECO:0000256" key="1">
    <source>
        <dbReference type="SAM" id="MobiDB-lite"/>
    </source>
</evidence>
<feature type="compositionally biased region" description="Basic and acidic residues" evidence="1">
    <location>
        <begin position="37"/>
        <end position="57"/>
    </location>
</feature>
<keyword evidence="3" id="KW-1185">Reference proteome</keyword>
<comment type="caution">
    <text evidence="2">The sequence shown here is derived from an EMBL/GenBank/DDBJ whole genome shotgun (WGS) entry which is preliminary data.</text>
</comment>
<accession>A0A1Y2HL97</accession>
<proteinExistence type="predicted"/>
<feature type="region of interest" description="Disordered" evidence="1">
    <location>
        <begin position="26"/>
        <end position="74"/>
    </location>
</feature>
<reference evidence="2 3" key="1">
    <citation type="submission" date="2016-07" db="EMBL/GenBank/DDBJ databases">
        <title>Pervasive Adenine N6-methylation of Active Genes in Fungi.</title>
        <authorList>
            <consortium name="DOE Joint Genome Institute"/>
            <person name="Mondo S.J."/>
            <person name="Dannebaum R.O."/>
            <person name="Kuo R.C."/>
            <person name="Labutti K."/>
            <person name="Haridas S."/>
            <person name="Kuo A."/>
            <person name="Salamov A."/>
            <person name="Ahrendt S.R."/>
            <person name="Lipzen A."/>
            <person name="Sullivan W."/>
            <person name="Andreopoulos W.B."/>
            <person name="Clum A."/>
            <person name="Lindquist E."/>
            <person name="Daum C."/>
            <person name="Ramamoorthy G.K."/>
            <person name="Gryganskyi A."/>
            <person name="Culley D."/>
            <person name="Magnuson J.K."/>
            <person name="James T.Y."/>
            <person name="O'Malley M.A."/>
            <person name="Stajich J.E."/>
            <person name="Spatafora J.W."/>
            <person name="Visel A."/>
            <person name="Grigoriev I.V."/>
        </authorList>
    </citation>
    <scope>NUCLEOTIDE SEQUENCE [LARGE SCALE GENOMIC DNA]</scope>
    <source>
        <strain evidence="2 3">PL171</strain>
    </source>
</reference>
<evidence type="ECO:0000313" key="3">
    <source>
        <dbReference type="Proteomes" id="UP000193411"/>
    </source>
</evidence>